<proteinExistence type="predicted"/>
<evidence type="ECO:0000313" key="2">
    <source>
        <dbReference type="EMBL" id="KAA9203172.1"/>
    </source>
</evidence>
<accession>A0A5N0YLK7</accession>
<evidence type="ECO:0008006" key="4">
    <source>
        <dbReference type="Google" id="ProtNLM"/>
    </source>
</evidence>
<feature type="transmembrane region" description="Helical" evidence="1">
    <location>
        <begin position="36"/>
        <end position="54"/>
    </location>
</feature>
<keyword evidence="1" id="KW-0812">Transmembrane</keyword>
<dbReference type="Proteomes" id="UP000326078">
    <property type="component" value="Unassembled WGS sequence"/>
</dbReference>
<keyword evidence="1" id="KW-0472">Membrane</keyword>
<comment type="caution">
    <text evidence="2">The sequence shown here is derived from an EMBL/GenBank/DDBJ whole genome shotgun (WGS) entry which is preliminary data.</text>
</comment>
<organism evidence="2 3">
    <name type="scientific">Enterococcus durans</name>
    <dbReference type="NCBI Taxonomy" id="53345"/>
    <lineage>
        <taxon>Bacteria</taxon>
        <taxon>Bacillati</taxon>
        <taxon>Bacillota</taxon>
        <taxon>Bacilli</taxon>
        <taxon>Lactobacillales</taxon>
        <taxon>Enterococcaceae</taxon>
        <taxon>Enterococcus</taxon>
    </lineage>
</organism>
<gene>
    <name evidence="2" type="ORF">F6X95_14005</name>
</gene>
<dbReference type="Gene3D" id="1.20.1280.290">
    <property type="match status" value="1"/>
</dbReference>
<sequence>MSIYEIIMLICFGAAWPFSIYKSLKSKSTKGKSSLFMIVLIIGYVFGILNKLLVKYDYVIYLYIINAVMVGIDLILFYKNRALEKKY</sequence>
<reference evidence="2 3" key="1">
    <citation type="submission" date="2019-09" db="EMBL/GenBank/DDBJ databases">
        <title>Vancomyinc resistant enterococci isolated from farm animals in Switzerland.</title>
        <authorList>
            <person name="Stevens M.J.A."/>
            <person name="Stephan R."/>
            <person name="Morach M."/>
            <person name="Nuesch-Inderbinen M."/>
        </authorList>
    </citation>
    <scope>NUCLEOTIDE SEQUENCE [LARGE SCALE GENOMIC DNA]</scope>
    <source>
        <strain evidence="2 3">GH27</strain>
    </source>
</reference>
<dbReference type="EMBL" id="VYUT01000034">
    <property type="protein sequence ID" value="KAA9203172.1"/>
    <property type="molecule type" value="Genomic_DNA"/>
</dbReference>
<evidence type="ECO:0000313" key="3">
    <source>
        <dbReference type="Proteomes" id="UP000326078"/>
    </source>
</evidence>
<protein>
    <recommendedName>
        <fullName evidence="4">PQ loop repeat</fullName>
    </recommendedName>
</protein>
<keyword evidence="1" id="KW-1133">Transmembrane helix</keyword>
<name>A0A5N0YLK7_9ENTE</name>
<feature type="transmembrane region" description="Helical" evidence="1">
    <location>
        <begin position="6"/>
        <end position="24"/>
    </location>
</feature>
<dbReference type="AlphaFoldDB" id="A0A5N0YLK7"/>
<feature type="transmembrane region" description="Helical" evidence="1">
    <location>
        <begin position="60"/>
        <end position="78"/>
    </location>
</feature>
<evidence type="ECO:0000256" key="1">
    <source>
        <dbReference type="SAM" id="Phobius"/>
    </source>
</evidence>